<dbReference type="Gene3D" id="1.10.260.40">
    <property type="entry name" value="lambda repressor-like DNA-binding domains"/>
    <property type="match status" value="1"/>
</dbReference>
<dbReference type="PANTHER" id="PTHR40455:SF1">
    <property type="entry name" value="ANTITOXIN HIGA"/>
    <property type="match status" value="1"/>
</dbReference>
<dbReference type="RefSeq" id="WP_136355010.1">
    <property type="nucleotide sequence ID" value="NZ_SSNY01000002.1"/>
</dbReference>
<protein>
    <submittedName>
        <fullName evidence="1">XRE family transcriptional regulator</fullName>
    </submittedName>
</protein>
<dbReference type="EMBL" id="SSNY01000002">
    <property type="protein sequence ID" value="THF59188.1"/>
    <property type="molecule type" value="Genomic_DNA"/>
</dbReference>
<accession>A0ABY2QAZ7</accession>
<proteinExistence type="predicted"/>
<gene>
    <name evidence="1" type="ORF">E6C48_04875</name>
</gene>
<dbReference type="SUPFAM" id="SSF47413">
    <property type="entry name" value="lambda repressor-like DNA-binding domains"/>
    <property type="match status" value="1"/>
</dbReference>
<reference evidence="1 2" key="1">
    <citation type="submission" date="2019-04" db="EMBL/GenBank/DDBJ databases">
        <title>Mesorhizobium composti sp. nov., isolated from compost.</title>
        <authorList>
            <person name="Lin S.-Y."/>
            <person name="Hameed A."/>
            <person name="Hsieh Y.-T."/>
            <person name="Young C.-C."/>
        </authorList>
    </citation>
    <scope>NUCLEOTIDE SEQUENCE [LARGE SCALE GENOMIC DNA]</scope>
    <source>
        <strain evidence="1 2">CC-YTH430</strain>
    </source>
</reference>
<dbReference type="InterPro" id="IPR010982">
    <property type="entry name" value="Lambda_DNA-bd_dom_sf"/>
</dbReference>
<organism evidence="1 2">
    <name type="scientific">Ollibium composti</name>
    <dbReference type="NCBI Taxonomy" id="2675109"/>
    <lineage>
        <taxon>Bacteria</taxon>
        <taxon>Pseudomonadati</taxon>
        <taxon>Pseudomonadota</taxon>
        <taxon>Alphaproteobacteria</taxon>
        <taxon>Hyphomicrobiales</taxon>
        <taxon>Phyllobacteriaceae</taxon>
        <taxon>Ollibium</taxon>
    </lineage>
</organism>
<keyword evidence="2" id="KW-1185">Reference proteome</keyword>
<sequence length="130" mass="14966">MENIRPIRTEDDYEWALAEIAQYFDHEPEVGSPEGDRFDVLATLIENYEDKHYPISAPDPVSAIRAHMKMADLRQAALASVLGSRSRASEVLSRKRPLTIEMIQKINREWHIPADILIQPYHLADSRRLS</sequence>
<evidence type="ECO:0000313" key="2">
    <source>
        <dbReference type="Proteomes" id="UP000306441"/>
    </source>
</evidence>
<dbReference type="Proteomes" id="UP000306441">
    <property type="component" value="Unassembled WGS sequence"/>
</dbReference>
<dbReference type="InterPro" id="IPR039060">
    <property type="entry name" value="Antitox_HigA"/>
</dbReference>
<dbReference type="PANTHER" id="PTHR40455">
    <property type="entry name" value="ANTITOXIN HIGA"/>
    <property type="match status" value="1"/>
</dbReference>
<evidence type="ECO:0000313" key="1">
    <source>
        <dbReference type="EMBL" id="THF59188.1"/>
    </source>
</evidence>
<comment type="caution">
    <text evidence="1">The sequence shown here is derived from an EMBL/GenBank/DDBJ whole genome shotgun (WGS) entry which is preliminary data.</text>
</comment>
<name>A0ABY2QAZ7_9HYPH</name>